<dbReference type="PANTHER" id="PTHR14030">
    <property type="entry name" value="MITOTIC CHECKPOINT SERINE/THREONINE-PROTEIN KINASE BUB1"/>
    <property type="match status" value="1"/>
</dbReference>
<dbReference type="OMA" id="NCEKGVG"/>
<dbReference type="PROSITE" id="PS50011">
    <property type="entry name" value="PROTEIN_KINASE_DOM"/>
    <property type="match status" value="1"/>
</dbReference>
<name>U4LF33_PYROM</name>
<dbReference type="EMBL" id="HF935441">
    <property type="protein sequence ID" value="CCX30473.1"/>
    <property type="molecule type" value="Genomic_DNA"/>
</dbReference>
<keyword evidence="3" id="KW-0995">Kinetochore</keyword>
<evidence type="ECO:0000256" key="1">
    <source>
        <dbReference type="ARBA" id="ARBA00004629"/>
    </source>
</evidence>
<feature type="compositionally biased region" description="Acidic residues" evidence="5">
    <location>
        <begin position="616"/>
        <end position="637"/>
    </location>
</feature>
<comment type="subcellular location">
    <subcellularLocation>
        <location evidence="1">Chromosome</location>
        <location evidence="1">Centromere</location>
        <location evidence="1">Kinetochore</location>
    </subcellularLocation>
</comment>
<sequence length="1127" mass="126621">MTSINFDRIEGHNENIQPIRSGRSARALAEQLTPPLQNPHLVRSEHSARHEKWEEELKTTAELDDPLRVWLDYIKWTVETFPPGHSAESGLLNLLERATREFADDIRYKSDIRYLKLWLQYARDFSDSPREVFTYLAWNDIGQSLATYYEEFAALLELHGKRNAAAEIYHIGIERNAMPVARLERKYQEFLHRLKANPIGPNEPTSPALSVVRPALSVKPFGGLGASAGLGATADHQQWQPQPASSKPKKQMAIFSDADQQSSSKAKETTTGGWDSIKTLQQRKKDNTIELRPWAGETPKQHEKASDGEKLMRFRDHPYYKESRYHSSAVPQPGKRPERAAINLESIYAENGIASKKRGLYGIGINWHEVQQRRAAAAEKEASRRMPANNGSLTPIKIKTILSPSPNKGKVRRKPRTGNIGPNSEPTVTFHTRAATDDIYGIFNQPIQKKTINEGKGMESDDDSDVSEGDYTATITSGIQNHTQEVDDTAESVQSDFPDDNYSRNAFNQNKATQDVFETEDITMMPVQIPVGKMEKLSIFADEPTHPPARKLQIPEPPPNFNPPTNPFSRPADRHLPFMTPIVERTETLPMTALKNRAMQEMQTPSRSALGMPAIMDDDDEEEEGSGDEDEDEDEEMGGSPFNKKKLFSPPPKPKPFSPPPQRPMGRPPLGIKSSKLVPLGTKPQPPVQPVAAPVQKPIIDDKVCNPLDEGMRKTVFQKLSPPLKTYSGYYESTTRKSARAAIVQKYVRSLAKTESGKTASIPKAPLVELFTPNGVAAYTICRELGRGAFAPVYLVENHIVGDLEEEAEEAGIDPAELKVKLKGRQRFEALKMEDPPNSWEFYLIRQTKMRLAGTRMADSIINAPEMHLFEDEMFLFLEYRGHGSMLDLVNYSKSEAVASGGTGLLDELLVMFLSVELLRTVEAMHATGLIHGDLKADNALARFDPIDDAKWDSNYHPDGSGGWSSKGILLIDFGRAIDMKLFRPEVQFIADWETDHQDCAEMREMRPWTYQVDYHGLAAIIHSLLFGRYIETAASKSGLPGVQSKHYKITQPLKRYWQKEIWTEVFDVLLNPLHYVAKEQTGAMPINSSLRMIRERMEVHLENNCAAGIGLKGMLKKMEGALTKRK</sequence>
<proteinExistence type="predicted"/>
<feature type="region of interest" description="Disordered" evidence="5">
    <location>
        <begin position="599"/>
        <end position="691"/>
    </location>
</feature>
<gene>
    <name evidence="8" type="ORF">PCON_08672</name>
</gene>
<dbReference type="GO" id="GO:0032991">
    <property type="term" value="C:protein-containing complex"/>
    <property type="evidence" value="ECO:0007669"/>
    <property type="project" value="UniProtKB-ARBA"/>
</dbReference>
<protein>
    <submittedName>
        <fullName evidence="8">Similar to Checkpoint serine/threonine-protein kinase bub1 acc. no. O94751</fullName>
    </submittedName>
</protein>
<feature type="compositionally biased region" description="Basic and acidic residues" evidence="5">
    <location>
        <begin position="299"/>
        <end position="311"/>
    </location>
</feature>
<dbReference type="OrthoDB" id="248495at2759"/>
<organism evidence="8 9">
    <name type="scientific">Pyronema omphalodes (strain CBS 100304)</name>
    <name type="common">Pyronema confluens</name>
    <dbReference type="NCBI Taxonomy" id="1076935"/>
    <lineage>
        <taxon>Eukaryota</taxon>
        <taxon>Fungi</taxon>
        <taxon>Dikarya</taxon>
        <taxon>Ascomycota</taxon>
        <taxon>Pezizomycotina</taxon>
        <taxon>Pezizomycetes</taxon>
        <taxon>Pezizales</taxon>
        <taxon>Pyronemataceae</taxon>
        <taxon>Pyronema</taxon>
    </lineage>
</organism>
<dbReference type="eggNOG" id="KOG1166">
    <property type="taxonomic scope" value="Eukaryota"/>
</dbReference>
<keyword evidence="4" id="KW-0137">Centromere</keyword>
<dbReference type="PROSITE" id="PS51489">
    <property type="entry name" value="BUB1_N"/>
    <property type="match status" value="1"/>
</dbReference>
<dbReference type="InterPro" id="IPR015661">
    <property type="entry name" value="Bub1/Mad3"/>
</dbReference>
<dbReference type="GO" id="GO:0000776">
    <property type="term" value="C:kinetochore"/>
    <property type="evidence" value="ECO:0007669"/>
    <property type="project" value="UniProtKB-KW"/>
</dbReference>
<feature type="compositionally biased region" description="Polar residues" evidence="5">
    <location>
        <begin position="235"/>
        <end position="245"/>
    </location>
</feature>
<dbReference type="InterPro" id="IPR011009">
    <property type="entry name" value="Kinase-like_dom_sf"/>
</dbReference>
<evidence type="ECO:0000313" key="9">
    <source>
        <dbReference type="Proteomes" id="UP000018144"/>
    </source>
</evidence>
<reference evidence="8 9" key="1">
    <citation type="journal article" date="2013" name="PLoS Genet.">
        <title>The genome and development-dependent transcriptomes of Pyronema confluens: a window into fungal evolution.</title>
        <authorList>
            <person name="Traeger S."/>
            <person name="Altegoer F."/>
            <person name="Freitag M."/>
            <person name="Gabaldon T."/>
            <person name="Kempken F."/>
            <person name="Kumar A."/>
            <person name="Marcet-Houben M."/>
            <person name="Poggeler S."/>
            <person name="Stajich J.E."/>
            <person name="Nowrousian M."/>
        </authorList>
    </citation>
    <scope>NUCLEOTIDE SEQUENCE [LARGE SCALE GENOMIC DNA]</scope>
    <source>
        <strain evidence="9">CBS 100304</strain>
        <tissue evidence="8">Vegetative mycelium</tissue>
    </source>
</reference>
<dbReference type="PANTHER" id="PTHR14030:SF4">
    <property type="entry name" value="BUB1 KINASE, ISOFORM A-RELATED"/>
    <property type="match status" value="1"/>
</dbReference>
<keyword evidence="2" id="KW-0158">Chromosome</keyword>
<dbReference type="GO" id="GO:0004672">
    <property type="term" value="F:protein kinase activity"/>
    <property type="evidence" value="ECO:0007669"/>
    <property type="project" value="InterPro"/>
</dbReference>
<evidence type="ECO:0000256" key="2">
    <source>
        <dbReference type="ARBA" id="ARBA00022454"/>
    </source>
</evidence>
<evidence type="ECO:0000259" key="7">
    <source>
        <dbReference type="PROSITE" id="PS51489"/>
    </source>
</evidence>
<keyword evidence="8" id="KW-0418">Kinase</keyword>
<dbReference type="GO" id="GO:0005634">
    <property type="term" value="C:nucleus"/>
    <property type="evidence" value="ECO:0007669"/>
    <property type="project" value="TreeGrafter"/>
</dbReference>
<dbReference type="InterPro" id="IPR013212">
    <property type="entry name" value="Mad3/Bub1_I"/>
</dbReference>
<dbReference type="Proteomes" id="UP000018144">
    <property type="component" value="Unassembled WGS sequence"/>
</dbReference>
<evidence type="ECO:0000256" key="5">
    <source>
        <dbReference type="SAM" id="MobiDB-lite"/>
    </source>
</evidence>
<feature type="region of interest" description="Disordered" evidence="5">
    <location>
        <begin position="233"/>
        <end position="311"/>
    </location>
</feature>
<feature type="compositionally biased region" description="Pro residues" evidence="5">
    <location>
        <begin position="555"/>
        <end position="566"/>
    </location>
</feature>
<dbReference type="Gene3D" id="1.10.510.10">
    <property type="entry name" value="Transferase(Phosphotransferase) domain 1"/>
    <property type="match status" value="1"/>
</dbReference>
<dbReference type="SUPFAM" id="SSF56112">
    <property type="entry name" value="Protein kinase-like (PK-like)"/>
    <property type="match status" value="1"/>
</dbReference>
<keyword evidence="9" id="KW-1185">Reference proteome</keyword>
<dbReference type="FunFam" id="1.25.40.430:FF:000003">
    <property type="entry name" value="Checkpoint serine/threonine-protein kinase BUB1"/>
    <property type="match status" value="1"/>
</dbReference>
<accession>U4LF33</accession>
<feature type="domain" description="BUB1 N-terminal" evidence="7">
    <location>
        <begin position="53"/>
        <end position="218"/>
    </location>
</feature>
<dbReference type="SMART" id="SM00220">
    <property type="entry name" value="S_TKc"/>
    <property type="match status" value="1"/>
</dbReference>
<evidence type="ECO:0000256" key="3">
    <source>
        <dbReference type="ARBA" id="ARBA00022838"/>
    </source>
</evidence>
<feature type="region of interest" description="Disordered" evidence="5">
    <location>
        <begin position="544"/>
        <end position="574"/>
    </location>
</feature>
<dbReference type="Pfam" id="PF08311">
    <property type="entry name" value="Mad3_BUB1_I"/>
    <property type="match status" value="1"/>
</dbReference>
<dbReference type="GO" id="GO:0051754">
    <property type="term" value="P:meiotic sister chromatid cohesion, centromeric"/>
    <property type="evidence" value="ECO:0007669"/>
    <property type="project" value="TreeGrafter"/>
</dbReference>
<dbReference type="Gene3D" id="1.25.40.430">
    <property type="match status" value="1"/>
</dbReference>
<dbReference type="GO" id="GO:0007094">
    <property type="term" value="P:mitotic spindle assembly checkpoint signaling"/>
    <property type="evidence" value="ECO:0007669"/>
    <property type="project" value="InterPro"/>
</dbReference>
<dbReference type="SMART" id="SM00777">
    <property type="entry name" value="Mad3_BUB1_I"/>
    <property type="match status" value="1"/>
</dbReference>
<dbReference type="AlphaFoldDB" id="U4LF33"/>
<dbReference type="InterPro" id="IPR000719">
    <property type="entry name" value="Prot_kinase_dom"/>
</dbReference>
<dbReference type="CDD" id="cd13981">
    <property type="entry name" value="STKc_Bub1_BubR1"/>
    <property type="match status" value="1"/>
</dbReference>
<evidence type="ECO:0000256" key="4">
    <source>
        <dbReference type="ARBA" id="ARBA00023328"/>
    </source>
</evidence>
<dbReference type="STRING" id="1076935.U4LF33"/>
<dbReference type="GO" id="GO:0005524">
    <property type="term" value="F:ATP binding"/>
    <property type="evidence" value="ECO:0007669"/>
    <property type="project" value="InterPro"/>
</dbReference>
<feature type="compositionally biased region" description="Polar residues" evidence="5">
    <location>
        <begin position="258"/>
        <end position="273"/>
    </location>
</feature>
<feature type="domain" description="Protein kinase" evidence="6">
    <location>
        <begin position="779"/>
        <end position="1094"/>
    </location>
</feature>
<feature type="compositionally biased region" description="Pro residues" evidence="5">
    <location>
        <begin position="649"/>
        <end position="667"/>
    </location>
</feature>
<keyword evidence="8" id="KW-0808">Transferase</keyword>
<feature type="region of interest" description="Disordered" evidence="5">
    <location>
        <begin position="400"/>
        <end position="428"/>
    </location>
</feature>
<evidence type="ECO:0000259" key="6">
    <source>
        <dbReference type="PROSITE" id="PS50011"/>
    </source>
</evidence>
<evidence type="ECO:0000313" key="8">
    <source>
        <dbReference type="EMBL" id="CCX30473.1"/>
    </source>
</evidence>